<dbReference type="GO" id="GO:0003700">
    <property type="term" value="F:DNA-binding transcription factor activity"/>
    <property type="evidence" value="ECO:0007669"/>
    <property type="project" value="InterPro"/>
</dbReference>
<dbReference type="InterPro" id="IPR000818">
    <property type="entry name" value="TEA/ATTS_dom"/>
</dbReference>
<organism evidence="5 6">
    <name type="scientific">Psilocybe cf. subviscida</name>
    <dbReference type="NCBI Taxonomy" id="2480587"/>
    <lineage>
        <taxon>Eukaryota</taxon>
        <taxon>Fungi</taxon>
        <taxon>Dikarya</taxon>
        <taxon>Basidiomycota</taxon>
        <taxon>Agaricomycotina</taxon>
        <taxon>Agaricomycetes</taxon>
        <taxon>Agaricomycetidae</taxon>
        <taxon>Agaricales</taxon>
        <taxon>Agaricineae</taxon>
        <taxon>Strophariaceae</taxon>
        <taxon>Psilocybe</taxon>
    </lineage>
</organism>
<evidence type="ECO:0000313" key="5">
    <source>
        <dbReference type="EMBL" id="KAF5316272.1"/>
    </source>
</evidence>
<feature type="region of interest" description="Disordered" evidence="3">
    <location>
        <begin position="157"/>
        <end position="176"/>
    </location>
</feature>
<reference evidence="5 6" key="1">
    <citation type="journal article" date="2020" name="ISME J.">
        <title>Uncovering the hidden diversity of litter-decomposition mechanisms in mushroom-forming fungi.</title>
        <authorList>
            <person name="Floudas D."/>
            <person name="Bentzer J."/>
            <person name="Ahren D."/>
            <person name="Johansson T."/>
            <person name="Persson P."/>
            <person name="Tunlid A."/>
        </authorList>
    </citation>
    <scope>NUCLEOTIDE SEQUENCE [LARGE SCALE GENOMIC DNA]</scope>
    <source>
        <strain evidence="5 6">CBS 101986</strain>
    </source>
</reference>
<feature type="domain" description="TEA" evidence="4">
    <location>
        <begin position="60"/>
        <end position="138"/>
    </location>
</feature>
<dbReference type="Proteomes" id="UP000567179">
    <property type="component" value="Unassembled WGS sequence"/>
</dbReference>
<feature type="DNA-binding region" description="TEA" evidence="2">
    <location>
        <begin position="60"/>
        <end position="138"/>
    </location>
</feature>
<accession>A0A8H5EXW1</accession>
<evidence type="ECO:0000256" key="2">
    <source>
        <dbReference type="PROSITE-ProRule" id="PRU00505"/>
    </source>
</evidence>
<evidence type="ECO:0000313" key="6">
    <source>
        <dbReference type="Proteomes" id="UP000567179"/>
    </source>
</evidence>
<comment type="caution">
    <text evidence="5">The sequence shown here is derived from an EMBL/GenBank/DDBJ whole genome shotgun (WGS) entry which is preliminary data.</text>
</comment>
<dbReference type="SMART" id="SM00426">
    <property type="entry name" value="TEA"/>
    <property type="match status" value="1"/>
</dbReference>
<dbReference type="AlphaFoldDB" id="A0A8H5EXW1"/>
<comment type="similarity">
    <text evidence="1">Belongs to the TEC1 family.</text>
</comment>
<evidence type="ECO:0000259" key="4">
    <source>
        <dbReference type="PROSITE" id="PS51088"/>
    </source>
</evidence>
<sequence>MIDVPTITLDEQSTFTEWGSHLKAGHLEIYRTRQHPSALVVFSKPLDLSARTGRKSTKYKRGAEAVWPPRVEGALLEGLEQYFPPPTSSSSRHQRKFQRFPQRNKIISKHILNNTGVYRTAKQVGSRLQQLSETSTDAYILYLIKDKNFGPNRRCLSPSFSSRTTRSLRSSPSSTDISDYDYDFSAPSVTPSGVSASMEQQQEDAITLWRDMQAQQQQASMNLVWEQTSNALQEPTSEYQYQPEVPSTSVLGAPFVLQELSVFDSHQLTYSTPMIDVSNECGSFFTTPEYNVSFGGYNAQPFVYENVSPLADVDSPLYAFSADMFTILEAVPNDAYPTLHLPQPRL</sequence>
<dbReference type="InterPro" id="IPR038096">
    <property type="entry name" value="TEA/ATTS_sf"/>
</dbReference>
<dbReference type="Gene3D" id="6.10.20.40">
    <property type="entry name" value="TEA/ATTS domain"/>
    <property type="match status" value="1"/>
</dbReference>
<keyword evidence="6" id="KW-1185">Reference proteome</keyword>
<name>A0A8H5EXW1_9AGAR</name>
<dbReference type="OrthoDB" id="10006572at2759"/>
<evidence type="ECO:0000256" key="1">
    <source>
        <dbReference type="ARBA" id="ARBA00008421"/>
    </source>
</evidence>
<evidence type="ECO:0000256" key="3">
    <source>
        <dbReference type="SAM" id="MobiDB-lite"/>
    </source>
</evidence>
<protein>
    <recommendedName>
        <fullName evidence="4">TEA domain-containing protein</fullName>
    </recommendedName>
</protein>
<dbReference type="Pfam" id="PF01285">
    <property type="entry name" value="TEA"/>
    <property type="match status" value="1"/>
</dbReference>
<gene>
    <name evidence="5" type="ORF">D9619_006575</name>
</gene>
<dbReference type="PROSITE" id="PS51088">
    <property type="entry name" value="TEA_2"/>
    <property type="match status" value="1"/>
</dbReference>
<dbReference type="EMBL" id="JAACJJ010000042">
    <property type="protein sequence ID" value="KAF5316272.1"/>
    <property type="molecule type" value="Genomic_DNA"/>
</dbReference>
<proteinExistence type="inferred from homology"/>